<reference evidence="2 3" key="1">
    <citation type="submission" date="2018-11" db="EMBL/GenBank/DDBJ databases">
        <title>Chitinophaga lutea sp.nov., isolate from arsenic contaminated soil.</title>
        <authorList>
            <person name="Zong Y."/>
        </authorList>
    </citation>
    <scope>NUCLEOTIDE SEQUENCE [LARGE SCALE GENOMIC DNA]</scope>
    <source>
        <strain evidence="2 3">ZY74</strain>
    </source>
</reference>
<protein>
    <submittedName>
        <fullName evidence="2">Uncharacterized protein</fullName>
    </submittedName>
</protein>
<evidence type="ECO:0000313" key="3">
    <source>
        <dbReference type="Proteomes" id="UP000278351"/>
    </source>
</evidence>
<dbReference type="AlphaFoldDB" id="A0A3N4QB63"/>
<accession>A0A3N4QB63</accession>
<comment type="caution">
    <text evidence="2">The sequence shown here is derived from an EMBL/GenBank/DDBJ whole genome shotgun (WGS) entry which is preliminary data.</text>
</comment>
<keyword evidence="1" id="KW-0472">Membrane</keyword>
<dbReference type="RefSeq" id="WP_123847994.1">
    <property type="nucleotide sequence ID" value="NZ_RPDH01000002.1"/>
</dbReference>
<sequence>MTTYRIFFVFGLLCIVSALFIFARQHRRDDRNISVSVSESKEAYKFRADYPTANHGRVCDYLEKQLGRYTNINFHDVEIDGHVVLDNQADFYLLLEPGKLRMTLNKKDNSYATYEKFSQMGRELKEVATGR</sequence>
<evidence type="ECO:0000313" key="2">
    <source>
        <dbReference type="EMBL" id="RPE08994.1"/>
    </source>
</evidence>
<gene>
    <name evidence="2" type="ORF">EGT74_18450</name>
</gene>
<organism evidence="2 3">
    <name type="scientific">Chitinophaga lutea</name>
    <dbReference type="NCBI Taxonomy" id="2488634"/>
    <lineage>
        <taxon>Bacteria</taxon>
        <taxon>Pseudomonadati</taxon>
        <taxon>Bacteroidota</taxon>
        <taxon>Chitinophagia</taxon>
        <taxon>Chitinophagales</taxon>
        <taxon>Chitinophagaceae</taxon>
        <taxon>Chitinophaga</taxon>
    </lineage>
</organism>
<keyword evidence="1" id="KW-1133">Transmembrane helix</keyword>
<dbReference type="OrthoDB" id="957496at2"/>
<dbReference type="EMBL" id="RPDH01000002">
    <property type="protein sequence ID" value="RPE08994.1"/>
    <property type="molecule type" value="Genomic_DNA"/>
</dbReference>
<dbReference type="Proteomes" id="UP000278351">
    <property type="component" value="Unassembled WGS sequence"/>
</dbReference>
<keyword evidence="1" id="KW-0812">Transmembrane</keyword>
<keyword evidence="3" id="KW-1185">Reference proteome</keyword>
<proteinExistence type="predicted"/>
<evidence type="ECO:0000256" key="1">
    <source>
        <dbReference type="SAM" id="Phobius"/>
    </source>
</evidence>
<name>A0A3N4QB63_9BACT</name>
<feature type="transmembrane region" description="Helical" evidence="1">
    <location>
        <begin position="6"/>
        <end position="23"/>
    </location>
</feature>